<evidence type="ECO:0000313" key="4">
    <source>
        <dbReference type="Proteomes" id="UP001153069"/>
    </source>
</evidence>
<sequence>MTDPPMPPLGRQSGPHSGESANSIVREALDIGDLITGAASHVTGPPNQANEDEEVVPQQAETQDTQDTTATANAKKKRQTFSFSGRHFKCNSNLFLDETHREAFLQRYPQNNLDIVGKVTQCPTAKNGKRWCFRWITAGTLLDVRWTQNYKDNSTDFRSKLKGLIMAYEREKSQLSMDLESTPADSQSTIPTSAEPTVKTPAAKPKKGNVLPTSEERAQAYASLKTACSTGSSVNAVSEARESRRITRGDDVDGYESDSDDGEELDQHDDAFNATPMGEGYDSDEDIYEIQATDGTTIPREDTYGKLAQKLQWKFQSVVPGEVPFTDNKNMRKEKTKLKSGVRRRWNDPFQCFQALGCSRDFVTVLTRESNDYAKNHLLDKDRKKKLCGGKWKDINVKEMHVFLGILLKISLSPVDGGGYNAYFEKEPIGINYSNNAKPKEIKNSEGWAFQYMTLLRFKQIRAAFHPEDKEMAAGASDKCYQLRRAINSTNTASKSTFDAGPFCAFDEGGVACRSRFCPVRQYNKDKPNKFRVDFFILACSKTYAILHIDVYQGRNAKNIGIDESIQDLPTTQKAVMNSVMSTFGDDGGGSRHIAMDNRYMCPELAVLLLTKCGCHSTGTCRRRRKGFPDLLDLEKKDGRGEYKIVADRVNRLLMMQWVDNKVVTMVTTKNDTTVGTVKRQIGPMSRQLDCPAAMIGYQKTMFGVDKGDEMRAHFGGFSTKAHFKKWYKRVFLAILDVMLMNAHIAWNLSVQEKTSPRNALKRHEFMLFVAECLLDYNEPEAADPDNTPENDPMKDHLPLQPKMKANNRQRCIVCRLESGQWFNPKLGEAGIRSGLSMCSICGIFAHNHIISDSDRHIHNLQQFQDKTCFQIAHHPDGVALWQLRDRHHCKGPRSICRSAPLWKTLRKLYGKPEIETRKRKRKDKDNNNEEGDDQSTKSSNSDDVQKKNTGTFYDSSDNDIYN</sequence>
<dbReference type="PANTHER" id="PTHR46599">
    <property type="entry name" value="PIGGYBAC TRANSPOSABLE ELEMENT-DERIVED PROTEIN 4"/>
    <property type="match status" value="1"/>
</dbReference>
<dbReference type="OrthoDB" id="118105at2759"/>
<feature type="region of interest" description="Disordered" evidence="1">
    <location>
        <begin position="232"/>
        <end position="284"/>
    </location>
</feature>
<dbReference type="Pfam" id="PF13843">
    <property type="entry name" value="DDE_Tnp_1_7"/>
    <property type="match status" value="1"/>
</dbReference>
<feature type="compositionally biased region" description="Polar residues" evidence="1">
    <location>
        <begin position="183"/>
        <end position="195"/>
    </location>
</feature>
<dbReference type="AlphaFoldDB" id="A0A9N8D7V4"/>
<feature type="compositionally biased region" description="Polar residues" evidence="1">
    <location>
        <begin position="937"/>
        <end position="963"/>
    </location>
</feature>
<feature type="compositionally biased region" description="Low complexity" evidence="1">
    <location>
        <begin position="58"/>
        <end position="72"/>
    </location>
</feature>
<comment type="caution">
    <text evidence="3">The sequence shown here is derived from an EMBL/GenBank/DDBJ whole genome shotgun (WGS) entry which is preliminary data.</text>
</comment>
<name>A0A9N8D7V4_9STRA</name>
<evidence type="ECO:0000313" key="3">
    <source>
        <dbReference type="EMBL" id="CAB9498182.1"/>
    </source>
</evidence>
<dbReference type="InterPro" id="IPR029526">
    <property type="entry name" value="PGBD"/>
</dbReference>
<feature type="region of interest" description="Disordered" evidence="1">
    <location>
        <begin position="914"/>
        <end position="963"/>
    </location>
</feature>
<proteinExistence type="predicted"/>
<feature type="compositionally biased region" description="Acidic residues" evidence="1">
    <location>
        <begin position="252"/>
        <end position="267"/>
    </location>
</feature>
<evidence type="ECO:0000256" key="1">
    <source>
        <dbReference type="SAM" id="MobiDB-lite"/>
    </source>
</evidence>
<dbReference type="EMBL" id="CAICTM010000033">
    <property type="protein sequence ID" value="CAB9498182.1"/>
    <property type="molecule type" value="Genomic_DNA"/>
</dbReference>
<feature type="region of interest" description="Disordered" evidence="1">
    <location>
        <begin position="1"/>
        <end position="72"/>
    </location>
</feature>
<evidence type="ECO:0000259" key="2">
    <source>
        <dbReference type="Pfam" id="PF13843"/>
    </source>
</evidence>
<organism evidence="3 4">
    <name type="scientific">Seminavis robusta</name>
    <dbReference type="NCBI Taxonomy" id="568900"/>
    <lineage>
        <taxon>Eukaryota</taxon>
        <taxon>Sar</taxon>
        <taxon>Stramenopiles</taxon>
        <taxon>Ochrophyta</taxon>
        <taxon>Bacillariophyta</taxon>
        <taxon>Bacillariophyceae</taxon>
        <taxon>Bacillariophycidae</taxon>
        <taxon>Naviculales</taxon>
        <taxon>Naviculaceae</taxon>
        <taxon>Seminavis</taxon>
    </lineage>
</organism>
<dbReference type="PANTHER" id="PTHR46599:SF3">
    <property type="entry name" value="PIGGYBAC TRANSPOSABLE ELEMENT-DERIVED PROTEIN 4"/>
    <property type="match status" value="1"/>
</dbReference>
<feature type="compositionally biased region" description="Basic and acidic residues" evidence="1">
    <location>
        <begin position="239"/>
        <end position="251"/>
    </location>
</feature>
<protein>
    <recommendedName>
        <fullName evidence="2">PiggyBac transposable element-derived protein domain-containing protein</fullName>
    </recommendedName>
</protein>
<feature type="domain" description="PiggyBac transposable element-derived protein" evidence="2">
    <location>
        <begin position="348"/>
        <end position="744"/>
    </location>
</feature>
<keyword evidence="4" id="KW-1185">Reference proteome</keyword>
<reference evidence="3" key="1">
    <citation type="submission" date="2020-06" db="EMBL/GenBank/DDBJ databases">
        <authorList>
            <consortium name="Plant Systems Biology data submission"/>
        </authorList>
    </citation>
    <scope>NUCLEOTIDE SEQUENCE</scope>
    <source>
        <strain evidence="3">D6</strain>
    </source>
</reference>
<feature type="region of interest" description="Disordered" evidence="1">
    <location>
        <begin position="176"/>
        <end position="212"/>
    </location>
</feature>
<gene>
    <name evidence="3" type="ORF">SEMRO_33_G021190.1</name>
</gene>
<dbReference type="Proteomes" id="UP001153069">
    <property type="component" value="Unassembled WGS sequence"/>
</dbReference>
<accession>A0A9N8D7V4</accession>